<gene>
    <name evidence="3" type="ORF">SAC06_04115</name>
</gene>
<name>A0AAU7VAL3_9ACTO</name>
<dbReference type="AlphaFoldDB" id="A0AAU7VAL3"/>
<dbReference type="InterPro" id="IPR011856">
    <property type="entry name" value="tRNA_endonuc-like_dom_sf"/>
</dbReference>
<dbReference type="Pfam" id="PF02021">
    <property type="entry name" value="UPF0102"/>
    <property type="match status" value="1"/>
</dbReference>
<dbReference type="PANTHER" id="PTHR34039:SF1">
    <property type="entry name" value="UPF0102 PROTEIN YRAN"/>
    <property type="match status" value="1"/>
</dbReference>
<dbReference type="InterPro" id="IPR003509">
    <property type="entry name" value="UPF0102_YraN-like"/>
</dbReference>
<dbReference type="InterPro" id="IPR011335">
    <property type="entry name" value="Restrct_endonuc-II-like"/>
</dbReference>
<comment type="similarity">
    <text evidence="1 2">Belongs to the UPF0102 family.</text>
</comment>
<protein>
    <recommendedName>
        <fullName evidence="2">UPF0102 protein SAC06_04115</fullName>
    </recommendedName>
</protein>
<dbReference type="SUPFAM" id="SSF52980">
    <property type="entry name" value="Restriction endonuclease-like"/>
    <property type="match status" value="1"/>
</dbReference>
<sequence length="116" mass="12990">MTKGTNQLGRRGEAAAERYLTARGLKVLQRNWRDGPRGEIDLILEDGATVVFVEVKTRRGGEVAEVLSPAKRFRLTCLAAAWLRQSPGFHPYRIDLVGVQPGPQGAQIHWWKGIDR</sequence>
<dbReference type="PANTHER" id="PTHR34039">
    <property type="entry name" value="UPF0102 PROTEIN YRAN"/>
    <property type="match status" value="1"/>
</dbReference>
<dbReference type="RefSeq" id="WP_350258949.1">
    <property type="nucleotide sequence ID" value="NZ_CP138335.1"/>
</dbReference>
<reference evidence="3" key="1">
    <citation type="submission" date="2023-11" db="EMBL/GenBank/DDBJ databases">
        <title>Scrofimicrobium hongkongense sp. nov., isolated from a patient with peritonitis.</title>
        <authorList>
            <person name="Lao H.Y."/>
            <person name="Wong A.Y.P."/>
            <person name="Ng T.L."/>
            <person name="Wong R.Y.L."/>
            <person name="Yau M.C.Y."/>
            <person name="Lam J.Y.W."/>
            <person name="Siu G.K.H."/>
        </authorList>
    </citation>
    <scope>NUCLEOTIDE SEQUENCE</scope>
    <source>
        <strain evidence="3">R131</strain>
    </source>
</reference>
<organism evidence="3">
    <name type="scientific">Scrofimicrobium appendicitidis</name>
    <dbReference type="NCBI Taxonomy" id="3079930"/>
    <lineage>
        <taxon>Bacteria</taxon>
        <taxon>Bacillati</taxon>
        <taxon>Actinomycetota</taxon>
        <taxon>Actinomycetes</taxon>
        <taxon>Actinomycetales</taxon>
        <taxon>Actinomycetaceae</taxon>
        <taxon>Scrofimicrobium</taxon>
    </lineage>
</organism>
<dbReference type="CDD" id="cd20736">
    <property type="entry name" value="PoNe_Nuclease"/>
    <property type="match status" value="1"/>
</dbReference>
<evidence type="ECO:0000256" key="1">
    <source>
        <dbReference type="ARBA" id="ARBA00006738"/>
    </source>
</evidence>
<evidence type="ECO:0000313" key="3">
    <source>
        <dbReference type="EMBL" id="XBW08749.1"/>
    </source>
</evidence>
<dbReference type="KEGG" id="sapp:SAC06_04115"/>
<dbReference type="GO" id="GO:0003676">
    <property type="term" value="F:nucleic acid binding"/>
    <property type="evidence" value="ECO:0007669"/>
    <property type="project" value="InterPro"/>
</dbReference>
<evidence type="ECO:0000256" key="2">
    <source>
        <dbReference type="HAMAP-Rule" id="MF_00048"/>
    </source>
</evidence>
<dbReference type="Gene3D" id="3.40.1350.10">
    <property type="match status" value="1"/>
</dbReference>
<dbReference type="EMBL" id="CP138335">
    <property type="protein sequence ID" value="XBW08749.1"/>
    <property type="molecule type" value="Genomic_DNA"/>
</dbReference>
<dbReference type="HAMAP" id="MF_00048">
    <property type="entry name" value="UPF0102"/>
    <property type="match status" value="1"/>
</dbReference>
<proteinExistence type="inferred from homology"/>
<accession>A0AAU7VAL3</accession>